<dbReference type="OMA" id="CNTRTTL"/>
<dbReference type="Gene3D" id="3.90.79.10">
    <property type="entry name" value="Nucleoside Triphosphate Pyrophosphohydrolase"/>
    <property type="match status" value="1"/>
</dbReference>
<dbReference type="GO" id="GO:0005777">
    <property type="term" value="C:peroxisome"/>
    <property type="evidence" value="ECO:0007669"/>
    <property type="project" value="TreeGrafter"/>
</dbReference>
<dbReference type="InterPro" id="IPR049734">
    <property type="entry name" value="NudC-like_C"/>
</dbReference>
<dbReference type="Pfam" id="PF09296">
    <property type="entry name" value="NUDIX-like"/>
    <property type="match status" value="1"/>
</dbReference>
<dbReference type="InterPro" id="IPR015797">
    <property type="entry name" value="NUDIX_hydrolase-like_dom_sf"/>
</dbReference>
<dbReference type="PANTHER" id="PTHR42904">
    <property type="entry name" value="NUDIX HYDROLASE, NUDC SUBFAMILY"/>
    <property type="match status" value="1"/>
</dbReference>
<dbReference type="GO" id="GO:0035529">
    <property type="term" value="F:NADH pyrophosphatase activity"/>
    <property type="evidence" value="ECO:0007669"/>
    <property type="project" value="TreeGrafter"/>
</dbReference>
<name>A0A1V6P8Y9_PENDC</name>
<dbReference type="GO" id="GO:0005829">
    <property type="term" value="C:cytosol"/>
    <property type="evidence" value="ECO:0007669"/>
    <property type="project" value="TreeGrafter"/>
</dbReference>
<dbReference type="PROSITE" id="PS51462">
    <property type="entry name" value="NUDIX"/>
    <property type="match status" value="1"/>
</dbReference>
<accession>A0A1V6P8Y9</accession>
<comment type="similarity">
    <text evidence="3">Belongs to the Nudix hydrolase family. NudC subfamily.</text>
</comment>
<dbReference type="OrthoDB" id="10249612at2759"/>
<dbReference type="Gene3D" id="3.90.79.20">
    <property type="match status" value="1"/>
</dbReference>
<dbReference type="PANTHER" id="PTHR42904:SF6">
    <property type="entry name" value="NAD-CAPPED RNA HYDROLASE NUDT12"/>
    <property type="match status" value="1"/>
</dbReference>
<comment type="catalytic activity">
    <reaction evidence="9">
        <text>a 5'-end NAD(+)-phospho-ribonucleoside in mRNA + H2O = a 5'-end phospho-adenosine-phospho-ribonucleoside in mRNA + beta-nicotinamide D-ribonucleotide + 2 H(+)</text>
        <dbReference type="Rhea" id="RHEA:60876"/>
        <dbReference type="Rhea" id="RHEA-COMP:15698"/>
        <dbReference type="Rhea" id="RHEA-COMP:15719"/>
        <dbReference type="ChEBI" id="CHEBI:14649"/>
        <dbReference type="ChEBI" id="CHEBI:15377"/>
        <dbReference type="ChEBI" id="CHEBI:15378"/>
        <dbReference type="ChEBI" id="CHEBI:144029"/>
        <dbReference type="ChEBI" id="CHEBI:144051"/>
    </reaction>
    <physiologicalReaction direction="left-to-right" evidence="9">
        <dbReference type="Rhea" id="RHEA:60877"/>
    </physiologicalReaction>
</comment>
<evidence type="ECO:0000256" key="5">
    <source>
        <dbReference type="ARBA" id="ARBA00022723"/>
    </source>
</evidence>
<dbReference type="STRING" id="69771.A0A1V6P8Y9"/>
<evidence type="ECO:0000259" key="10">
    <source>
        <dbReference type="PROSITE" id="PS51462"/>
    </source>
</evidence>
<evidence type="ECO:0000256" key="6">
    <source>
        <dbReference type="ARBA" id="ARBA00022801"/>
    </source>
</evidence>
<evidence type="ECO:0000256" key="2">
    <source>
        <dbReference type="ARBA" id="ARBA00001947"/>
    </source>
</evidence>
<evidence type="ECO:0000313" key="11">
    <source>
        <dbReference type="EMBL" id="OQD73448.1"/>
    </source>
</evidence>
<dbReference type="InterPro" id="IPR020084">
    <property type="entry name" value="NUDIX_hydrolase_CS"/>
</dbReference>
<organism evidence="11 12">
    <name type="scientific">Penicillium decumbens</name>
    <dbReference type="NCBI Taxonomy" id="69771"/>
    <lineage>
        <taxon>Eukaryota</taxon>
        <taxon>Fungi</taxon>
        <taxon>Dikarya</taxon>
        <taxon>Ascomycota</taxon>
        <taxon>Pezizomycotina</taxon>
        <taxon>Eurotiomycetes</taxon>
        <taxon>Eurotiomycetidae</taxon>
        <taxon>Eurotiales</taxon>
        <taxon>Aspergillaceae</taxon>
        <taxon>Penicillium</taxon>
    </lineage>
</organism>
<protein>
    <recommendedName>
        <fullName evidence="4">NAD(+) diphosphatase</fullName>
        <ecNumber evidence="4">3.6.1.22</ecNumber>
    </recommendedName>
</protein>
<dbReference type="InterPro" id="IPR015375">
    <property type="entry name" value="NADH_PPase-like_N"/>
</dbReference>
<dbReference type="CDD" id="cd03429">
    <property type="entry name" value="NUDIX_NADH_pyrophosphatase_Nudt13"/>
    <property type="match status" value="1"/>
</dbReference>
<dbReference type="PROSITE" id="PS00893">
    <property type="entry name" value="NUDIX_BOX"/>
    <property type="match status" value="1"/>
</dbReference>
<proteinExistence type="inferred from homology"/>
<evidence type="ECO:0000256" key="9">
    <source>
        <dbReference type="ARBA" id="ARBA00023679"/>
    </source>
</evidence>
<comment type="cofactor">
    <cofactor evidence="1">
        <name>Mg(2+)</name>
        <dbReference type="ChEBI" id="CHEBI:18420"/>
    </cofactor>
</comment>
<dbReference type="SUPFAM" id="SSF55811">
    <property type="entry name" value="Nudix"/>
    <property type="match status" value="1"/>
</dbReference>
<dbReference type="Proteomes" id="UP000191522">
    <property type="component" value="Unassembled WGS sequence"/>
</dbReference>
<keyword evidence="5" id="KW-0479">Metal-binding</keyword>
<evidence type="ECO:0000256" key="1">
    <source>
        <dbReference type="ARBA" id="ARBA00001946"/>
    </source>
</evidence>
<dbReference type="InterPro" id="IPR000086">
    <property type="entry name" value="NUDIX_hydrolase_dom"/>
</dbReference>
<dbReference type="InterPro" id="IPR015376">
    <property type="entry name" value="Znr_NADH_PPase"/>
</dbReference>
<dbReference type="EC" id="3.6.1.22" evidence="4"/>
<dbReference type="Pfam" id="PF09297">
    <property type="entry name" value="Zn_ribbon_NUD"/>
    <property type="match status" value="1"/>
</dbReference>
<dbReference type="GO" id="GO:0046872">
    <property type="term" value="F:metal ion binding"/>
    <property type="evidence" value="ECO:0007669"/>
    <property type="project" value="UniProtKB-KW"/>
</dbReference>
<dbReference type="InterPro" id="IPR050241">
    <property type="entry name" value="NAD-cap_RNA_hydrolase_NudC"/>
</dbReference>
<evidence type="ECO:0000256" key="7">
    <source>
        <dbReference type="ARBA" id="ARBA00022842"/>
    </source>
</evidence>
<dbReference type="EMBL" id="MDYL01000015">
    <property type="protein sequence ID" value="OQD73448.1"/>
    <property type="molecule type" value="Genomic_DNA"/>
</dbReference>
<dbReference type="GO" id="GO:0019677">
    <property type="term" value="P:NAD+ catabolic process"/>
    <property type="evidence" value="ECO:0007669"/>
    <property type="project" value="TreeGrafter"/>
</dbReference>
<comment type="caution">
    <text evidence="11">The sequence shown here is derived from an EMBL/GenBank/DDBJ whole genome shotgun (WGS) entry which is preliminary data.</text>
</comment>
<dbReference type="Pfam" id="PF00293">
    <property type="entry name" value="NUDIX"/>
    <property type="match status" value="1"/>
</dbReference>
<dbReference type="GO" id="GO:0006742">
    <property type="term" value="P:NADP+ catabolic process"/>
    <property type="evidence" value="ECO:0007669"/>
    <property type="project" value="TreeGrafter"/>
</dbReference>
<keyword evidence="7" id="KW-0460">Magnesium</keyword>
<keyword evidence="6" id="KW-0378">Hydrolase</keyword>
<keyword evidence="8" id="KW-0520">NAD</keyword>
<evidence type="ECO:0000313" key="12">
    <source>
        <dbReference type="Proteomes" id="UP000191522"/>
    </source>
</evidence>
<evidence type="ECO:0000256" key="3">
    <source>
        <dbReference type="ARBA" id="ARBA00009595"/>
    </source>
</evidence>
<dbReference type="AlphaFoldDB" id="A0A1V6P8Y9"/>
<sequence length="417" mass="46298">MTRMSAKPPIPTPAHTLTDSMLSRRFGKETVNYFSNSPINRLSFLRSEHPFLSAALKHPSTEFVVLNSLAPLTRSPSEPYYAKYDELRKLVPQDLFDQSEDDMIKSFDSRKTHPTLIFLGMDESRKEGSMTWKIYSGVPFFAVDVTPKGTEVQQAAAKELISAFEAKGLSFVQTRVISTFTPEDAAIYAQARALNDWNNRNTFCGTCGNRTLSVHAGTKRACPPTDAALPAQGQPAERPACNTRTTISNLSFPRTDPTIIVAVVSADGKRILLGRSKRFPPKWYSTLAGFIEPAESIEDAVRREVWEEAGVTLGRVVIHSSQPWPYPANLMIGAIAQCSDPAHEKIHLEHDPELEDAKWFDIEEVEEALRIGTSDLSGTTPPDYKGGLRLPPATAIAYQLLHSAIHADYFQEETSKM</sequence>
<keyword evidence="12" id="KW-1185">Reference proteome</keyword>
<gene>
    <name evidence="11" type="ORF">PENDEC_c015G04733</name>
</gene>
<comment type="cofactor">
    <cofactor evidence="2">
        <name>Zn(2+)</name>
        <dbReference type="ChEBI" id="CHEBI:29105"/>
    </cofactor>
</comment>
<reference evidence="12" key="1">
    <citation type="journal article" date="2017" name="Nat. Microbiol.">
        <title>Global analysis of biosynthetic gene clusters reveals vast potential of secondary metabolite production in Penicillium species.</title>
        <authorList>
            <person name="Nielsen J.C."/>
            <person name="Grijseels S."/>
            <person name="Prigent S."/>
            <person name="Ji B."/>
            <person name="Dainat J."/>
            <person name="Nielsen K.F."/>
            <person name="Frisvad J.C."/>
            <person name="Workman M."/>
            <person name="Nielsen J."/>
        </authorList>
    </citation>
    <scope>NUCLEOTIDE SEQUENCE [LARGE SCALE GENOMIC DNA]</scope>
    <source>
        <strain evidence="12">IBT 11843</strain>
    </source>
</reference>
<evidence type="ECO:0000256" key="8">
    <source>
        <dbReference type="ARBA" id="ARBA00023027"/>
    </source>
</evidence>
<dbReference type="FunFam" id="3.90.79.10:FF:000042">
    <property type="entry name" value="Probable NADH pyrophosphatase"/>
    <property type="match status" value="1"/>
</dbReference>
<feature type="domain" description="Nudix hydrolase" evidence="10">
    <location>
        <begin position="253"/>
        <end position="389"/>
    </location>
</feature>
<evidence type="ECO:0000256" key="4">
    <source>
        <dbReference type="ARBA" id="ARBA00012381"/>
    </source>
</evidence>